<dbReference type="EnsemblMetazoa" id="ASIC004616-RA">
    <property type="protein sequence ID" value="ASIC004616-PA"/>
    <property type="gene ID" value="ASIC004616"/>
</dbReference>
<dbReference type="VEuPathDB" id="VectorBase:ASIC004616"/>
<dbReference type="Proteomes" id="UP000030765">
    <property type="component" value="Unassembled WGS sequence"/>
</dbReference>
<gene>
    <name evidence="3" type="ORF">ZHAS_00004616</name>
</gene>
<name>A0A084VH81_ANOSI</name>
<reference evidence="4" key="2">
    <citation type="submission" date="2020-05" db="UniProtKB">
        <authorList>
            <consortium name="EnsemblMetazoa"/>
        </authorList>
    </citation>
    <scope>IDENTIFICATION</scope>
</reference>
<protein>
    <submittedName>
        <fullName evidence="3 4">Phosphoprotein phosphatase</fullName>
    </submittedName>
</protein>
<evidence type="ECO:0000313" key="3">
    <source>
        <dbReference type="EMBL" id="KFB37325.1"/>
    </source>
</evidence>
<dbReference type="EMBL" id="ATLV01013148">
    <property type="status" value="NOT_ANNOTATED_CDS"/>
    <property type="molecule type" value="Genomic_DNA"/>
</dbReference>
<dbReference type="VEuPathDB" id="VectorBase:ASIS007314"/>
<feature type="region of interest" description="Disordered" evidence="1">
    <location>
        <begin position="57"/>
        <end position="107"/>
    </location>
</feature>
<evidence type="ECO:0000313" key="4">
    <source>
        <dbReference type="EnsemblMetazoa" id="ASIC004616-PA"/>
    </source>
</evidence>
<accession>A0A084VH81</accession>
<evidence type="ECO:0000313" key="5">
    <source>
        <dbReference type="Proteomes" id="UP000030765"/>
    </source>
</evidence>
<feature type="signal peptide" evidence="2">
    <location>
        <begin position="1"/>
        <end position="24"/>
    </location>
</feature>
<dbReference type="EMBL" id="KE524842">
    <property type="protein sequence ID" value="KFB37325.1"/>
    <property type="molecule type" value="Genomic_DNA"/>
</dbReference>
<proteinExistence type="predicted"/>
<feature type="compositionally biased region" description="Basic and acidic residues" evidence="1">
    <location>
        <begin position="98"/>
        <end position="107"/>
    </location>
</feature>
<keyword evidence="2" id="KW-0732">Signal</keyword>
<sequence>MKYFALLLLLAIFSGTLLLSGVSSAHVPVPYFDQRLHIGPLSRSEMAYLKRLVEDDDGEMREITTTQRPSVADEDSDSWDNSCVSEAVNEGGFSQEEPAEHPPAEDE</sequence>
<dbReference type="OMA" id="WDNSCVS"/>
<dbReference type="OrthoDB" id="7743377at2759"/>
<feature type="chain" id="PRO_5010759838" evidence="2">
    <location>
        <begin position="25"/>
        <end position="107"/>
    </location>
</feature>
<evidence type="ECO:0000256" key="1">
    <source>
        <dbReference type="SAM" id="MobiDB-lite"/>
    </source>
</evidence>
<organism evidence="3">
    <name type="scientific">Anopheles sinensis</name>
    <name type="common">Mosquito</name>
    <dbReference type="NCBI Taxonomy" id="74873"/>
    <lineage>
        <taxon>Eukaryota</taxon>
        <taxon>Metazoa</taxon>
        <taxon>Ecdysozoa</taxon>
        <taxon>Arthropoda</taxon>
        <taxon>Hexapoda</taxon>
        <taxon>Insecta</taxon>
        <taxon>Pterygota</taxon>
        <taxon>Neoptera</taxon>
        <taxon>Endopterygota</taxon>
        <taxon>Diptera</taxon>
        <taxon>Nematocera</taxon>
        <taxon>Culicoidea</taxon>
        <taxon>Culicidae</taxon>
        <taxon>Anophelinae</taxon>
        <taxon>Anopheles</taxon>
    </lineage>
</organism>
<dbReference type="AlphaFoldDB" id="A0A084VH81"/>
<evidence type="ECO:0000256" key="2">
    <source>
        <dbReference type="SAM" id="SignalP"/>
    </source>
</evidence>
<reference evidence="3 5" key="1">
    <citation type="journal article" date="2014" name="BMC Genomics">
        <title>Genome sequence of Anopheles sinensis provides insight into genetics basis of mosquito competence for malaria parasites.</title>
        <authorList>
            <person name="Zhou D."/>
            <person name="Zhang D."/>
            <person name="Ding G."/>
            <person name="Shi L."/>
            <person name="Hou Q."/>
            <person name="Ye Y."/>
            <person name="Xu Y."/>
            <person name="Zhou H."/>
            <person name="Xiong C."/>
            <person name="Li S."/>
            <person name="Yu J."/>
            <person name="Hong S."/>
            <person name="Yu X."/>
            <person name="Zou P."/>
            <person name="Chen C."/>
            <person name="Chang X."/>
            <person name="Wang W."/>
            <person name="Lv Y."/>
            <person name="Sun Y."/>
            <person name="Ma L."/>
            <person name="Shen B."/>
            <person name="Zhu C."/>
        </authorList>
    </citation>
    <scope>NUCLEOTIDE SEQUENCE [LARGE SCALE GENOMIC DNA]</scope>
</reference>
<keyword evidence="5" id="KW-1185">Reference proteome</keyword>